<dbReference type="Proteomes" id="UP000708208">
    <property type="component" value="Unassembled WGS sequence"/>
</dbReference>
<name>A0A8J2JU02_9HEXA</name>
<dbReference type="InterPro" id="IPR005312">
    <property type="entry name" value="DUF1759"/>
</dbReference>
<dbReference type="Pfam" id="PF03564">
    <property type="entry name" value="DUF1759"/>
    <property type="match status" value="1"/>
</dbReference>
<accession>A0A8J2JU02</accession>
<proteinExistence type="predicted"/>
<dbReference type="EMBL" id="CAJVCH010133852">
    <property type="protein sequence ID" value="CAG7726312.1"/>
    <property type="molecule type" value="Genomic_DNA"/>
</dbReference>
<evidence type="ECO:0000313" key="2">
    <source>
        <dbReference type="Proteomes" id="UP000708208"/>
    </source>
</evidence>
<gene>
    <name evidence="1" type="ORF">AFUS01_LOCUS15230</name>
</gene>
<dbReference type="OrthoDB" id="5984724at2759"/>
<keyword evidence="2" id="KW-1185">Reference proteome</keyword>
<reference evidence="1" key="1">
    <citation type="submission" date="2021-06" db="EMBL/GenBank/DDBJ databases">
        <authorList>
            <person name="Hodson N. C."/>
            <person name="Mongue J. A."/>
            <person name="Jaron S. K."/>
        </authorList>
    </citation>
    <scope>NUCLEOTIDE SEQUENCE</scope>
</reference>
<organism evidence="1 2">
    <name type="scientific">Allacma fusca</name>
    <dbReference type="NCBI Taxonomy" id="39272"/>
    <lineage>
        <taxon>Eukaryota</taxon>
        <taxon>Metazoa</taxon>
        <taxon>Ecdysozoa</taxon>
        <taxon>Arthropoda</taxon>
        <taxon>Hexapoda</taxon>
        <taxon>Collembola</taxon>
        <taxon>Symphypleona</taxon>
        <taxon>Sminthuridae</taxon>
        <taxon>Allacma</taxon>
    </lineage>
</organism>
<evidence type="ECO:0000313" key="1">
    <source>
        <dbReference type="EMBL" id="CAG7726312.1"/>
    </source>
</evidence>
<sequence length="190" mass="21098">MQHLKLKRGTLKASLTKLKTTVDGYTTDAIAQGNVEAHQRRLDSIWAELQSNHDGIIAASADDAERNAHQLEFDEVDGKVTDLQASLNNAMISLLQPYTANQTTPPQTSEPIMHPVAVSLPKLSNPSFSGKVHEWLAFSDMFTTMVHNNPSLNDVNRFQYLKLALRGDAARHLSSISVTNANYQKAWEML</sequence>
<comment type="caution">
    <text evidence="1">The sequence shown here is derived from an EMBL/GenBank/DDBJ whole genome shotgun (WGS) entry which is preliminary data.</text>
</comment>
<dbReference type="PANTHER" id="PTHR22954:SF3">
    <property type="entry name" value="PROTEIN CBG08539"/>
    <property type="match status" value="1"/>
</dbReference>
<protein>
    <submittedName>
        <fullName evidence="1">Uncharacterized protein</fullName>
    </submittedName>
</protein>
<dbReference type="AlphaFoldDB" id="A0A8J2JU02"/>
<dbReference type="PANTHER" id="PTHR22954">
    <property type="entry name" value="RETROVIRAL PROTEASE-RELATED"/>
    <property type="match status" value="1"/>
</dbReference>